<feature type="binding site" evidence="3">
    <location>
        <position position="297"/>
    </location>
    <ligand>
        <name>Mg(2+)</name>
        <dbReference type="ChEBI" id="CHEBI:18420"/>
        <label>1</label>
    </ligand>
</feature>
<feature type="binding site" evidence="3">
    <location>
        <position position="53"/>
    </location>
    <ligand>
        <name>Mg(2+)</name>
        <dbReference type="ChEBI" id="CHEBI:18420"/>
        <label>1</label>
    </ligand>
</feature>
<dbReference type="EMBL" id="AFNU02000007">
    <property type="protein sequence ID" value="ERJ11905.1"/>
    <property type="molecule type" value="Genomic_DNA"/>
</dbReference>
<dbReference type="Gene3D" id="1.10.4080.10">
    <property type="entry name" value="ADP-ribosylation/Crystallin J1"/>
    <property type="match status" value="1"/>
</dbReference>
<accession>U2FG94</accession>
<dbReference type="eggNOG" id="COG1397">
    <property type="taxonomic scope" value="Bacteria"/>
</dbReference>
<reference evidence="4 5" key="1">
    <citation type="journal article" date="2011" name="J. Bacteriol.">
        <title>Genome sequence of Haloplasma contractile, an unusual contractile bacterium from a deep-sea anoxic brine lake.</title>
        <authorList>
            <person name="Antunes A."/>
            <person name="Alam I."/>
            <person name="El Dorry H."/>
            <person name="Siam R."/>
            <person name="Robertson A."/>
            <person name="Bajic V.B."/>
            <person name="Stingl U."/>
        </authorList>
    </citation>
    <scope>NUCLEOTIDE SEQUENCE [LARGE SCALE GENOMIC DNA]</scope>
    <source>
        <strain evidence="4 5">SSD-17B</strain>
    </source>
</reference>
<evidence type="ECO:0000313" key="4">
    <source>
        <dbReference type="EMBL" id="ERJ11905.1"/>
    </source>
</evidence>
<keyword evidence="3" id="KW-0479">Metal-binding</keyword>
<comment type="cofactor">
    <cofactor evidence="3">
        <name>Mg(2+)</name>
        <dbReference type="ChEBI" id="CHEBI:18420"/>
    </cofactor>
    <text evidence="3">Binds 2 magnesium ions per subunit.</text>
</comment>
<protein>
    <submittedName>
        <fullName evidence="4">ADP-ribosylglycohydrolase domain containing protein</fullName>
    </submittedName>
</protein>
<comment type="caution">
    <text evidence="4">The sequence shown here is derived from an EMBL/GenBank/DDBJ whole genome shotgun (WGS) entry which is preliminary data.</text>
</comment>
<dbReference type="GO" id="GO:0046872">
    <property type="term" value="F:metal ion binding"/>
    <property type="evidence" value="ECO:0007669"/>
    <property type="project" value="UniProtKB-KW"/>
</dbReference>
<feature type="binding site" evidence="3">
    <location>
        <position position="296"/>
    </location>
    <ligand>
        <name>Mg(2+)</name>
        <dbReference type="ChEBI" id="CHEBI:18420"/>
        <label>1</label>
    </ligand>
</feature>
<evidence type="ECO:0000256" key="2">
    <source>
        <dbReference type="ARBA" id="ARBA00022801"/>
    </source>
</evidence>
<keyword evidence="3" id="KW-0460">Magnesium</keyword>
<feature type="binding site" evidence="3">
    <location>
        <position position="51"/>
    </location>
    <ligand>
        <name>Mg(2+)</name>
        <dbReference type="ChEBI" id="CHEBI:18420"/>
        <label>1</label>
    </ligand>
</feature>
<keyword evidence="5" id="KW-1185">Reference proteome</keyword>
<dbReference type="InterPro" id="IPR050792">
    <property type="entry name" value="ADP-ribosylglycohydrolase"/>
</dbReference>
<evidence type="ECO:0000313" key="5">
    <source>
        <dbReference type="Proteomes" id="UP000005707"/>
    </source>
</evidence>
<reference evidence="4 5" key="2">
    <citation type="journal article" date="2013" name="PLoS ONE">
        <title>INDIGO - INtegrated Data Warehouse of MIcrobial GenOmes with Examples from the Red Sea Extremophiles.</title>
        <authorList>
            <person name="Alam I."/>
            <person name="Antunes A."/>
            <person name="Kamau A.A."/>
            <person name="Ba Alawi W."/>
            <person name="Kalkatawi M."/>
            <person name="Stingl U."/>
            <person name="Bajic V.B."/>
        </authorList>
    </citation>
    <scope>NUCLEOTIDE SEQUENCE [LARGE SCALE GENOMIC DNA]</scope>
    <source>
        <strain evidence="4 5">SSD-17B</strain>
    </source>
</reference>
<dbReference type="SUPFAM" id="SSF101478">
    <property type="entry name" value="ADP-ribosylglycohydrolase"/>
    <property type="match status" value="1"/>
</dbReference>
<gene>
    <name evidence="4" type="ORF">HLPCO_002145</name>
</gene>
<feature type="binding site" evidence="3">
    <location>
        <position position="294"/>
    </location>
    <ligand>
        <name>Mg(2+)</name>
        <dbReference type="ChEBI" id="CHEBI:18420"/>
        <label>1</label>
    </ligand>
</feature>
<dbReference type="AlphaFoldDB" id="U2FG94"/>
<evidence type="ECO:0000256" key="3">
    <source>
        <dbReference type="PIRSR" id="PIRSR605502-1"/>
    </source>
</evidence>
<dbReference type="InterPro" id="IPR005502">
    <property type="entry name" value="Ribosyl_crysJ1"/>
</dbReference>
<dbReference type="InParanoid" id="U2FG94"/>
<dbReference type="PANTHER" id="PTHR16222">
    <property type="entry name" value="ADP-RIBOSYLGLYCOHYDROLASE"/>
    <property type="match status" value="1"/>
</dbReference>
<dbReference type="STRING" id="1033810.HLPCO_002145"/>
<comment type="similarity">
    <text evidence="1">Belongs to the ADP-ribosylglycohydrolase family.</text>
</comment>
<proteinExistence type="inferred from homology"/>
<dbReference type="Proteomes" id="UP000005707">
    <property type="component" value="Unassembled WGS sequence"/>
</dbReference>
<keyword evidence="2" id="KW-0378">Hydrolase</keyword>
<dbReference type="RefSeq" id="WP_008827436.1">
    <property type="nucleotide sequence ID" value="NZ_AFNU02000007.1"/>
</dbReference>
<feature type="binding site" evidence="3">
    <location>
        <position position="52"/>
    </location>
    <ligand>
        <name>Mg(2+)</name>
        <dbReference type="ChEBI" id="CHEBI:18420"/>
        <label>1</label>
    </ligand>
</feature>
<name>U2FG94_9MOLU</name>
<organism evidence="4 5">
    <name type="scientific">Haloplasma contractile SSD-17B</name>
    <dbReference type="NCBI Taxonomy" id="1033810"/>
    <lineage>
        <taxon>Bacteria</taxon>
        <taxon>Bacillati</taxon>
        <taxon>Mycoplasmatota</taxon>
        <taxon>Mollicutes</taxon>
        <taxon>Haloplasmatales</taxon>
        <taxon>Haloplasmataceae</taxon>
        <taxon>Haloplasma</taxon>
    </lineage>
</organism>
<evidence type="ECO:0000256" key="1">
    <source>
        <dbReference type="ARBA" id="ARBA00010702"/>
    </source>
</evidence>
<dbReference type="PANTHER" id="PTHR16222:SF24">
    <property type="entry name" value="ADP-RIBOSYLHYDROLASE ARH3"/>
    <property type="match status" value="1"/>
</dbReference>
<dbReference type="GO" id="GO:0016787">
    <property type="term" value="F:hydrolase activity"/>
    <property type="evidence" value="ECO:0007669"/>
    <property type="project" value="UniProtKB-KW"/>
</dbReference>
<dbReference type="InterPro" id="IPR036705">
    <property type="entry name" value="Ribosyl_crysJ1_sf"/>
</dbReference>
<dbReference type="Pfam" id="PF03747">
    <property type="entry name" value="ADP_ribosyl_GH"/>
    <property type="match status" value="1"/>
</dbReference>
<sequence length="347" mass="37712">MFIASLLGGAIGDALGYTVEFMRLNEIKSKFGESGITDLKVDPISGKALISDDTQMTLFTADGILWAHMRCSERGIGTYAGSGIYQSYLRWYYTQTKRLPTEDDQVWLKSRIHERTDSILNYKELYVRRAPGNSCLTALGSGKMGTIEKPINNSKGCGGVMRVAPVGLFLHREPAHAFKVATELAAITHGHPTGYLSAGAFAAIISELINGKTIIESMMTTTNLLKGYKGHEETLQSIEKSIALADSSESPKQAIKQMGEGWIADEALAIALYCALKESNVKEALIMSVNHDGDSDSTGSICGNILGAAHGIEALDQEWINKVELKDLIVKNASDLFDLHECAFNGR</sequence>